<dbReference type="SUPFAM" id="SSF56112">
    <property type="entry name" value="Protein kinase-like (PK-like)"/>
    <property type="match status" value="1"/>
</dbReference>
<accession>A0A9I9CQQ8</accession>
<feature type="transmembrane region" description="Helical" evidence="1">
    <location>
        <begin position="6"/>
        <end position="25"/>
    </location>
</feature>
<proteinExistence type="predicted"/>
<organism evidence="2">
    <name type="scientific">Cucumis melo</name>
    <name type="common">Muskmelon</name>
    <dbReference type="NCBI Taxonomy" id="3656"/>
    <lineage>
        <taxon>Eukaryota</taxon>
        <taxon>Viridiplantae</taxon>
        <taxon>Streptophyta</taxon>
        <taxon>Embryophyta</taxon>
        <taxon>Tracheophyta</taxon>
        <taxon>Spermatophyta</taxon>
        <taxon>Magnoliopsida</taxon>
        <taxon>eudicotyledons</taxon>
        <taxon>Gunneridae</taxon>
        <taxon>Pentapetalae</taxon>
        <taxon>rosids</taxon>
        <taxon>fabids</taxon>
        <taxon>Cucurbitales</taxon>
        <taxon>Cucurbitaceae</taxon>
        <taxon>Benincaseae</taxon>
        <taxon>Cucumis</taxon>
    </lineage>
</organism>
<dbReference type="InterPro" id="IPR011009">
    <property type="entry name" value="Kinase-like_dom_sf"/>
</dbReference>
<protein>
    <submittedName>
        <fullName evidence="2">Uncharacterized protein</fullName>
    </submittedName>
</protein>
<sequence>MADLSMIGFTFIVAIQDSLNFFYYINLRSVCIEERERVILQKTVTMASYVSLAIFTMASFVLVRVLFAQHQSAMEVELEALKAFKSSIHFDPLEFAYMGKVTTKVDVFSFVVILMEFLTKKRPTATIEAPGLPISLQQLVERALANGKEELRQVLDPVLVLKDSKEQTRLEKLFKLALSCTDQNPENRPDMNGVLSILLKLQRDELNKVCGICPSIVVDWVRKVVSQVFQRTLSCNNGLNEESKHGKHSQPSILQLLNLQLSEGLWVISQTQWVKASTWVDGVSHLSEWAASNTVTLDGTHQHNLASPDGQNALSVDQARVAQVVKPALAEDL</sequence>
<keyword evidence="1" id="KW-0812">Transmembrane</keyword>
<dbReference type="AlphaFoldDB" id="A0A9I9CQQ8"/>
<feature type="transmembrane region" description="Helical" evidence="1">
    <location>
        <begin position="46"/>
        <end position="67"/>
    </location>
</feature>
<dbReference type="PANTHER" id="PTHR48055">
    <property type="entry name" value="LEUCINE-RICH REPEAT RECEPTOR PROTEIN KINASE EMS1"/>
    <property type="match status" value="1"/>
</dbReference>
<evidence type="ECO:0000256" key="1">
    <source>
        <dbReference type="SAM" id="Phobius"/>
    </source>
</evidence>
<name>A0A9I9CQQ8_CUCME</name>
<dbReference type="GO" id="GO:0016020">
    <property type="term" value="C:membrane"/>
    <property type="evidence" value="ECO:0007669"/>
    <property type="project" value="TreeGrafter"/>
</dbReference>
<keyword evidence="1" id="KW-1133">Transmembrane helix</keyword>
<dbReference type="EnsemblPlants" id="MELO3C007152.2.1">
    <property type="protein sequence ID" value="MELO3C007152.2.1"/>
    <property type="gene ID" value="MELO3C007152.2"/>
</dbReference>
<dbReference type="PANTHER" id="PTHR48055:SF57">
    <property type="entry name" value="PROTEIN KINASE DOMAIN-CONTAINING PROTEIN"/>
    <property type="match status" value="1"/>
</dbReference>
<dbReference type="Gramene" id="MELO3C007152.2.1">
    <property type="protein sequence ID" value="MELO3C007152.2.1"/>
    <property type="gene ID" value="MELO3C007152.2"/>
</dbReference>
<reference evidence="2" key="1">
    <citation type="submission" date="2023-03" db="UniProtKB">
        <authorList>
            <consortium name="EnsemblPlants"/>
        </authorList>
    </citation>
    <scope>IDENTIFICATION</scope>
</reference>
<keyword evidence="1" id="KW-0472">Membrane</keyword>
<dbReference type="InterPro" id="IPR051564">
    <property type="entry name" value="LRR_receptor-like_kinase"/>
</dbReference>
<evidence type="ECO:0000313" key="2">
    <source>
        <dbReference type="EnsemblPlants" id="MELO3C007152.2.1"/>
    </source>
</evidence>
<dbReference type="Gene3D" id="1.10.510.10">
    <property type="entry name" value="Transferase(Phosphotransferase) domain 1"/>
    <property type="match status" value="1"/>
</dbReference>